<gene>
    <name evidence="3" type="ORF">IFE08_12400</name>
</gene>
<dbReference type="InterPro" id="IPR019734">
    <property type="entry name" value="TPR_rpt"/>
</dbReference>
<keyword evidence="1" id="KW-0802">TPR repeat</keyword>
<feature type="transmembrane region" description="Helical" evidence="2">
    <location>
        <begin position="565"/>
        <end position="587"/>
    </location>
</feature>
<dbReference type="AlphaFoldDB" id="A0A7S6WPY3"/>
<name>A0A7S6WPY3_9SPIR</name>
<dbReference type="Proteomes" id="UP000593915">
    <property type="component" value="Chromosome"/>
</dbReference>
<feature type="transmembrane region" description="Helical" evidence="2">
    <location>
        <begin position="500"/>
        <end position="517"/>
    </location>
</feature>
<evidence type="ECO:0000256" key="1">
    <source>
        <dbReference type="PROSITE-ProRule" id="PRU00339"/>
    </source>
</evidence>
<accession>A0A7S6WPY3</accession>
<organism evidence="3 4">
    <name type="scientific">Treponema pedis</name>
    <dbReference type="NCBI Taxonomy" id="409322"/>
    <lineage>
        <taxon>Bacteria</taxon>
        <taxon>Pseudomonadati</taxon>
        <taxon>Spirochaetota</taxon>
        <taxon>Spirochaetia</taxon>
        <taxon>Spirochaetales</taxon>
        <taxon>Treponemataceae</taxon>
        <taxon>Treponema</taxon>
    </lineage>
</organism>
<evidence type="ECO:0000313" key="3">
    <source>
        <dbReference type="EMBL" id="QOW60587.1"/>
    </source>
</evidence>
<proteinExistence type="predicted"/>
<feature type="transmembrane region" description="Helical" evidence="2">
    <location>
        <begin position="49"/>
        <end position="72"/>
    </location>
</feature>
<dbReference type="EMBL" id="CP061839">
    <property type="protein sequence ID" value="QOW60587.1"/>
    <property type="molecule type" value="Genomic_DNA"/>
</dbReference>
<sequence length="591" mass="67564">MHKISKLTPYIFVHLLIGIISCFTFVFFFPMGVNLLPHFLIGWKIREAVLLFIFYLPFLYVSSLILGYTIIFGRYGPVTMQRGSSIMLKFIRSFFIVSIIAVSVYVVLAEAVKPILLEKQSDVLLKTETYNEYTKLAKEAAARKEYENALQHIEKAVNVWPEGGEAKKIYDTIKISNEESSIVNKADMSLENTEELKISEKLSPEQALKIAERAMVTHDLYTAHYYAKLAEQTFDNGNPLKTEAEAVAKKSWEEVEKGLAETLEEAGIVLFKDKKAAYEAMQTGNFIKAYYSFLQIKNDLLKRDNTKTDPEVERFLKLSKINLENNTFFKDEIENLPAFTLNKNISFTVGGIEANSKIRICGIARVADKKSYHIYLMNTEYTYSEHGKVKYSILIPYSKLKRIENADGSVSLMLQLRSVDRNIYGNDISPNIIIGELPEKNYYNIILPMSLADFNLIEAASRGPVEMKHSSLYYFSLKAEKYGFIKAAYLREILFRLAEPLLLLIISIAAVIIAWIFRLSSGAKFKKCWIIAVPLCPFFAYLLVETIRYAYKLLVAFFVSVTPKYVSLIIFGMLILLFIGVTARLFYQRSE</sequence>
<feature type="repeat" description="TPR" evidence="1">
    <location>
        <begin position="130"/>
        <end position="163"/>
    </location>
</feature>
<protein>
    <recommendedName>
        <fullName evidence="5">Lipoprotein</fullName>
    </recommendedName>
</protein>
<feature type="transmembrane region" description="Helical" evidence="2">
    <location>
        <begin position="93"/>
        <end position="112"/>
    </location>
</feature>
<dbReference type="PROSITE" id="PS50005">
    <property type="entry name" value="TPR"/>
    <property type="match status" value="1"/>
</dbReference>
<evidence type="ECO:0000313" key="4">
    <source>
        <dbReference type="Proteomes" id="UP000593915"/>
    </source>
</evidence>
<evidence type="ECO:0008006" key="5">
    <source>
        <dbReference type="Google" id="ProtNLM"/>
    </source>
</evidence>
<dbReference type="RefSeq" id="WP_194076087.1">
    <property type="nucleotide sequence ID" value="NZ_CP061839.1"/>
</dbReference>
<keyword evidence="2" id="KW-0472">Membrane</keyword>
<dbReference type="PROSITE" id="PS51257">
    <property type="entry name" value="PROKAR_LIPOPROTEIN"/>
    <property type="match status" value="1"/>
</dbReference>
<keyword evidence="2" id="KW-0812">Transmembrane</keyword>
<feature type="transmembrane region" description="Helical" evidence="2">
    <location>
        <begin position="7"/>
        <end position="29"/>
    </location>
</feature>
<evidence type="ECO:0000256" key="2">
    <source>
        <dbReference type="SAM" id="Phobius"/>
    </source>
</evidence>
<reference evidence="3 4" key="1">
    <citation type="submission" date="2020-09" db="EMBL/GenBank/DDBJ databases">
        <title>Characterization of Treponema spp. from bovine digital dermatitis in Korea.</title>
        <authorList>
            <person name="Espiritu H.M."/>
            <person name="Cho Y.I."/>
            <person name="Mamuad L."/>
        </authorList>
    </citation>
    <scope>NUCLEOTIDE SEQUENCE [LARGE SCALE GENOMIC DNA]</scope>
    <source>
        <strain evidence="3 4">KS1</strain>
    </source>
</reference>
<feature type="transmembrane region" description="Helical" evidence="2">
    <location>
        <begin position="529"/>
        <end position="550"/>
    </location>
</feature>
<keyword evidence="2" id="KW-1133">Transmembrane helix</keyword>